<reference evidence="1" key="1">
    <citation type="submission" date="2021-06" db="EMBL/GenBank/DDBJ databases">
        <title>Comparative genomics, transcriptomics and evolutionary studies reveal genomic signatures of adaptation to plant cell wall in hemibiotrophic fungi.</title>
        <authorList>
            <consortium name="DOE Joint Genome Institute"/>
            <person name="Baroncelli R."/>
            <person name="Diaz J.F."/>
            <person name="Benocci T."/>
            <person name="Peng M."/>
            <person name="Battaglia E."/>
            <person name="Haridas S."/>
            <person name="Andreopoulos W."/>
            <person name="Labutti K."/>
            <person name="Pangilinan J."/>
            <person name="Floch G.L."/>
            <person name="Makela M.R."/>
            <person name="Henrissat B."/>
            <person name="Grigoriev I.V."/>
            <person name="Crouch J.A."/>
            <person name="De Vries R.P."/>
            <person name="Sukno S.A."/>
            <person name="Thon M.R."/>
        </authorList>
    </citation>
    <scope>NUCLEOTIDE SEQUENCE</scope>
    <source>
        <strain evidence="1">CBS 125086</strain>
    </source>
</reference>
<evidence type="ECO:0000313" key="2">
    <source>
        <dbReference type="Proteomes" id="UP001230504"/>
    </source>
</evidence>
<sequence>MCCQWRQGGSTWEEEESLQLDEPDIWRTYVSTHNTKEVLEDRQDFWYILDVRSHSIRAGEVLMRVRWVGSMKEPFETESYVRANRPAALVKYWKDLGGREAAL</sequence>
<keyword evidence="2" id="KW-1185">Reference proteome</keyword>
<protein>
    <recommendedName>
        <fullName evidence="3">Chromo domain-containing protein</fullName>
    </recommendedName>
</protein>
<comment type="caution">
    <text evidence="1">The sequence shown here is derived from an EMBL/GenBank/DDBJ whole genome shotgun (WGS) entry which is preliminary data.</text>
</comment>
<evidence type="ECO:0008006" key="3">
    <source>
        <dbReference type="Google" id="ProtNLM"/>
    </source>
</evidence>
<evidence type="ECO:0000313" key="1">
    <source>
        <dbReference type="EMBL" id="KAK1573482.1"/>
    </source>
</evidence>
<proteinExistence type="predicted"/>
<dbReference type="AlphaFoldDB" id="A0AAD8PNU3"/>
<accession>A0AAD8PNU3</accession>
<dbReference type="EMBL" id="JAHLJV010000091">
    <property type="protein sequence ID" value="KAK1573482.1"/>
    <property type="molecule type" value="Genomic_DNA"/>
</dbReference>
<organism evidence="1 2">
    <name type="scientific">Colletotrichum navitas</name>
    <dbReference type="NCBI Taxonomy" id="681940"/>
    <lineage>
        <taxon>Eukaryota</taxon>
        <taxon>Fungi</taxon>
        <taxon>Dikarya</taxon>
        <taxon>Ascomycota</taxon>
        <taxon>Pezizomycotina</taxon>
        <taxon>Sordariomycetes</taxon>
        <taxon>Hypocreomycetidae</taxon>
        <taxon>Glomerellales</taxon>
        <taxon>Glomerellaceae</taxon>
        <taxon>Colletotrichum</taxon>
        <taxon>Colletotrichum graminicola species complex</taxon>
    </lineage>
</organism>
<dbReference type="GeneID" id="85449094"/>
<dbReference type="RefSeq" id="XP_060409099.1">
    <property type="nucleotide sequence ID" value="XM_060564854.1"/>
</dbReference>
<dbReference type="Proteomes" id="UP001230504">
    <property type="component" value="Unassembled WGS sequence"/>
</dbReference>
<name>A0AAD8PNU3_9PEZI</name>
<gene>
    <name evidence="1" type="ORF">LY79DRAFT_697513</name>
</gene>